<accession>A0A1Z2XR76</accession>
<reference evidence="4" key="2">
    <citation type="submission" date="2017-05" db="EMBL/GenBank/DDBJ databases">
        <title>Improved OligoMM genomes.</title>
        <authorList>
            <person name="Garzetti D."/>
        </authorList>
    </citation>
    <scope>NUCLEOTIDE SEQUENCE [LARGE SCALE GENOMIC DNA]</scope>
    <source>
        <strain evidence="4">KB18</strain>
    </source>
</reference>
<name>A0A1Z2XR76_9FIRM</name>
<feature type="domain" description="Polymerase beta nucleotidyltransferase" evidence="1">
    <location>
        <begin position="19"/>
        <end position="97"/>
    </location>
</feature>
<dbReference type="PANTHER" id="PTHR33933:SF1">
    <property type="entry name" value="PROTEIN ADENYLYLTRANSFERASE MNTA-RELATED"/>
    <property type="match status" value="1"/>
</dbReference>
<dbReference type="InterPro" id="IPR043519">
    <property type="entry name" value="NT_sf"/>
</dbReference>
<dbReference type="EMBL" id="CP021422">
    <property type="protein sequence ID" value="ASB40934.1"/>
    <property type="molecule type" value="Genomic_DNA"/>
</dbReference>
<dbReference type="Proteomes" id="UP000196710">
    <property type="component" value="Chromosome"/>
</dbReference>
<gene>
    <name evidence="2" type="ORF">ADH66_09885</name>
    <name evidence="3" type="ORF">I5Q82_00210</name>
</gene>
<dbReference type="RefSeq" id="WP_066541274.1">
    <property type="nucleotide sequence ID" value="NZ_CAQHGX010000010.1"/>
</dbReference>
<dbReference type="KEGG" id="amur:ADH66_09885"/>
<dbReference type="InterPro" id="IPR041633">
    <property type="entry name" value="Polbeta"/>
</dbReference>
<keyword evidence="4" id="KW-1185">Reference proteome</keyword>
<dbReference type="Proteomes" id="UP000596035">
    <property type="component" value="Chromosome"/>
</dbReference>
<dbReference type="Gene3D" id="3.30.460.10">
    <property type="entry name" value="Beta Polymerase, domain 2"/>
    <property type="match status" value="1"/>
</dbReference>
<dbReference type="PANTHER" id="PTHR33933">
    <property type="entry name" value="NUCLEOTIDYLTRANSFERASE"/>
    <property type="match status" value="1"/>
</dbReference>
<evidence type="ECO:0000313" key="3">
    <source>
        <dbReference type="EMBL" id="QQR30214.1"/>
    </source>
</evidence>
<evidence type="ECO:0000313" key="5">
    <source>
        <dbReference type="Proteomes" id="UP000596035"/>
    </source>
</evidence>
<dbReference type="EMBL" id="CP065321">
    <property type="protein sequence ID" value="QQR30214.1"/>
    <property type="molecule type" value="Genomic_DNA"/>
</dbReference>
<dbReference type="SUPFAM" id="SSF81301">
    <property type="entry name" value="Nucleotidyltransferase"/>
    <property type="match status" value="1"/>
</dbReference>
<reference evidence="3 5" key="3">
    <citation type="submission" date="2020-11" db="EMBL/GenBank/DDBJ databases">
        <title>Closed and high quality bacterial genomes of the OMM12 community.</title>
        <authorList>
            <person name="Marbouty M."/>
            <person name="Lamy-Besnier Q."/>
            <person name="Debarbieux L."/>
            <person name="Koszul R."/>
        </authorList>
    </citation>
    <scope>NUCLEOTIDE SEQUENCE [LARGE SCALE GENOMIC DNA]</scope>
    <source>
        <strain evidence="3 5">KB18</strain>
    </source>
</reference>
<dbReference type="CDD" id="cd05403">
    <property type="entry name" value="NT_KNTase_like"/>
    <property type="match status" value="1"/>
</dbReference>
<reference evidence="2" key="1">
    <citation type="journal article" date="2017" name="Genome Announc.">
        <title>High-Quality Whole-Genome Sequences of the Oligo-Mouse-Microbiota Bacterial Community.</title>
        <authorList>
            <person name="Garzetti D."/>
            <person name="Brugiroux S."/>
            <person name="Bunk B."/>
            <person name="Pukall R."/>
            <person name="McCoy K.D."/>
            <person name="Macpherson A.J."/>
            <person name="Stecher B."/>
        </authorList>
    </citation>
    <scope>NUCLEOTIDE SEQUENCE</scope>
    <source>
        <strain evidence="2">KB18</strain>
    </source>
</reference>
<dbReference type="AlphaFoldDB" id="A0A1Z2XR76"/>
<evidence type="ECO:0000313" key="2">
    <source>
        <dbReference type="EMBL" id="ASB40934.1"/>
    </source>
</evidence>
<evidence type="ECO:0000259" key="1">
    <source>
        <dbReference type="Pfam" id="PF18765"/>
    </source>
</evidence>
<protein>
    <submittedName>
        <fullName evidence="3">Nucleotidyltransferase domain-containing protein</fullName>
    </submittedName>
</protein>
<dbReference type="InterPro" id="IPR052548">
    <property type="entry name" value="Type_VII_TA_antitoxin"/>
</dbReference>
<proteinExistence type="predicted"/>
<organism evidence="3 5">
    <name type="scientific">Acutalibacter muris</name>
    <dbReference type="NCBI Taxonomy" id="1796620"/>
    <lineage>
        <taxon>Bacteria</taxon>
        <taxon>Bacillati</taxon>
        <taxon>Bacillota</taxon>
        <taxon>Clostridia</taxon>
        <taxon>Eubacteriales</taxon>
        <taxon>Acutalibacteraceae</taxon>
        <taxon>Acutalibacter</taxon>
    </lineage>
</organism>
<sequence length="99" mass="10678">MDKNEVLSLAKKYAADVRESLNVQSVILYGSQAKGNPTENSDIDIAVIVDDVSGDYLDSVALLWKLSRKVNADIEPILLTAADSDSGFLHTVRETGIAV</sequence>
<dbReference type="Pfam" id="PF18765">
    <property type="entry name" value="Polbeta"/>
    <property type="match status" value="1"/>
</dbReference>
<evidence type="ECO:0000313" key="4">
    <source>
        <dbReference type="Proteomes" id="UP000196710"/>
    </source>
</evidence>